<dbReference type="AlphaFoldDB" id="A0A2R5GK12"/>
<dbReference type="PANTHER" id="PTHR24016:SF0">
    <property type="entry name" value="CONSERVED OLIGOMERIC GOLGI COMPLEX SUBUNIT 4"/>
    <property type="match status" value="1"/>
</dbReference>
<dbReference type="Pfam" id="PF20662">
    <property type="entry name" value="COG4_C"/>
    <property type="match status" value="1"/>
</dbReference>
<dbReference type="InterPro" id="IPR048682">
    <property type="entry name" value="COG4"/>
</dbReference>
<dbReference type="InterPro" id="IPR013167">
    <property type="entry name" value="COG4_M"/>
</dbReference>
<keyword evidence="4" id="KW-1185">Reference proteome</keyword>
<dbReference type="Proteomes" id="UP000241890">
    <property type="component" value="Unassembled WGS sequence"/>
</dbReference>
<gene>
    <name evidence="3" type="ORF">FCC1311_074632</name>
</gene>
<dbReference type="PANTHER" id="PTHR24016">
    <property type="entry name" value="CONSERVED OLIGOMERIC GOLGI COMPLEX SUBUNIT 4"/>
    <property type="match status" value="1"/>
</dbReference>
<evidence type="ECO:0000313" key="4">
    <source>
        <dbReference type="Proteomes" id="UP000241890"/>
    </source>
</evidence>
<accession>A0A2R5GK12</accession>
<feature type="domain" description="COG4 transport protein middle alpha-helical bundle" evidence="2">
    <location>
        <begin position="166"/>
        <end position="460"/>
    </location>
</feature>
<feature type="region of interest" description="Disordered" evidence="1">
    <location>
        <begin position="467"/>
        <end position="498"/>
    </location>
</feature>
<evidence type="ECO:0000259" key="2">
    <source>
        <dbReference type="SMART" id="SM00762"/>
    </source>
</evidence>
<evidence type="ECO:0000256" key="1">
    <source>
        <dbReference type="SAM" id="MobiDB-lite"/>
    </source>
</evidence>
<dbReference type="Pfam" id="PF08318">
    <property type="entry name" value="COG4_m"/>
    <property type="match status" value="1"/>
</dbReference>
<comment type="caution">
    <text evidence="3">The sequence shown here is derived from an EMBL/GenBank/DDBJ whole genome shotgun (WGS) entry which is preliminary data.</text>
</comment>
<feature type="compositionally biased region" description="Basic and acidic residues" evidence="1">
    <location>
        <begin position="86"/>
        <end position="101"/>
    </location>
</feature>
<reference evidence="3 4" key="1">
    <citation type="submission" date="2017-12" db="EMBL/GenBank/DDBJ databases">
        <title>Sequencing, de novo assembly and annotation of complete genome of a new Thraustochytrid species, strain FCC1311.</title>
        <authorList>
            <person name="Sedici K."/>
            <person name="Godart F."/>
            <person name="Aiese Cigliano R."/>
            <person name="Sanseverino W."/>
            <person name="Barakat M."/>
            <person name="Ortet P."/>
            <person name="Marechal E."/>
            <person name="Cagnac O."/>
            <person name="Amato A."/>
        </authorList>
    </citation>
    <scope>NUCLEOTIDE SEQUENCE [LARGE SCALE GENOMIC DNA]</scope>
</reference>
<proteinExistence type="predicted"/>
<organism evidence="3 4">
    <name type="scientific">Hondaea fermentalgiana</name>
    <dbReference type="NCBI Taxonomy" id="2315210"/>
    <lineage>
        <taxon>Eukaryota</taxon>
        <taxon>Sar</taxon>
        <taxon>Stramenopiles</taxon>
        <taxon>Bigyra</taxon>
        <taxon>Labyrinthulomycetes</taxon>
        <taxon>Thraustochytrida</taxon>
        <taxon>Thraustochytriidae</taxon>
        <taxon>Hondaea</taxon>
    </lineage>
</organism>
<sequence>MSAALENDFAEGVATFYEELVGGKVVDAFGSVLKLANVEARIADEKSAEDAAANAHGEMLLNCEVKLGQAIVQQIEELVRSRNAAAEEQKRRNEEAREAKAKAHRERQMRRKSEGYRTSNDMRAQLLEQSRRHKLKEQRKAEASQAQQDEALRKQMQREEEDLPRLQRAAELCRLAESLRVVTNKDGRTDGNAAAETCLEQYSQLVCAGLNERYELILDELKTHRSLAHQSTSFGAQVETSEDDPYLQALSYILLYADSLIEKLMLGEYAVASTETATELATAPIVKQVEARTSETVVFVLNAFHKDRRIDQWVRAVQTERQSLGDAQVAELDNLLNDMMEVQQYCGHFTRALLGLGVLDPAKLAAGGIAEKQVDLASAYIQLEEAWLSLSLSKARAIADLSGEGQECVNSLVKDTFYIVSKGFARAVHTENSQSCSAMVNHIYRLLEDDYSKAIKAILRGAEAHAGGRADAGSGSGASGHRGGARSERSDGRRNEDHYDAAGSEVDLFAAALEGDIQGTSRLDSALLIAINTIELSSIFMNDLVGQIEAEIEARFPDQLALVDMALHDLRATAEEHKTLRTQALDEVVATCFRPMFLSAADAGVTKMTYKVNNAIYETYEREDPFVSKFIDAQIEQSRIFRKCRAHLSKQNFGTLLGLVAREVAYAWETALLKHQSFNDLGALRLADEIRAMMAMLSSLYLTREEREQAEVRPDLLEHLAEDQESIQMDIRKHFARLLQISFLLSLELTSHVQMLPCPFTPVLSDADVRRVLARRAPPEPGVSIAQLDVSQHVPQDESVSAKPRTPPRAPPHV</sequence>
<protein>
    <submittedName>
        <fullName evidence="3">Conserved oligomeric Golgi complex subunit 4</fullName>
    </submittedName>
</protein>
<dbReference type="EMBL" id="BEYU01000094">
    <property type="protein sequence ID" value="GBG31242.1"/>
    <property type="molecule type" value="Genomic_DNA"/>
</dbReference>
<feature type="compositionally biased region" description="Basic and acidic residues" evidence="1">
    <location>
        <begin position="485"/>
        <end position="498"/>
    </location>
</feature>
<feature type="compositionally biased region" description="Pro residues" evidence="1">
    <location>
        <begin position="805"/>
        <end position="814"/>
    </location>
</feature>
<dbReference type="InterPro" id="IPR048684">
    <property type="entry name" value="COG4_C"/>
</dbReference>
<dbReference type="InParanoid" id="A0A2R5GK12"/>
<name>A0A2R5GK12_9STRA</name>
<feature type="region of interest" description="Disordered" evidence="1">
    <location>
        <begin position="86"/>
        <end position="161"/>
    </location>
</feature>
<dbReference type="SMART" id="SM00762">
    <property type="entry name" value="Cog4"/>
    <property type="match status" value="1"/>
</dbReference>
<feature type="region of interest" description="Disordered" evidence="1">
    <location>
        <begin position="783"/>
        <end position="814"/>
    </location>
</feature>
<evidence type="ECO:0000313" key="3">
    <source>
        <dbReference type="EMBL" id="GBG31242.1"/>
    </source>
</evidence>
<dbReference type="Gene3D" id="1.20.58.1970">
    <property type="match status" value="1"/>
</dbReference>